<accession>E4XZK5</accession>
<evidence type="ECO:0000313" key="3">
    <source>
        <dbReference type="Proteomes" id="UP000001307"/>
    </source>
</evidence>
<reference evidence="2 3" key="1">
    <citation type="journal article" date="2010" name="Science">
        <title>Plasticity of animal genome architecture unmasked by rapid evolution of a pelagic tunicate.</title>
        <authorList>
            <person name="Denoeud F."/>
            <person name="Henriet S."/>
            <person name="Mungpakdee S."/>
            <person name="Aury J.M."/>
            <person name="Da Silva C."/>
            <person name="Brinkmann H."/>
            <person name="Mikhaleva J."/>
            <person name="Olsen L.C."/>
            <person name="Jubin C."/>
            <person name="Canestro C."/>
            <person name="Bouquet J.M."/>
            <person name="Danks G."/>
            <person name="Poulain J."/>
            <person name="Campsteijn C."/>
            <person name="Adamski M."/>
            <person name="Cross I."/>
            <person name="Yadetie F."/>
            <person name="Muffato M."/>
            <person name="Louis A."/>
            <person name="Butcher S."/>
            <person name="Tsagkogeorga G."/>
            <person name="Konrad A."/>
            <person name="Singh S."/>
            <person name="Jensen M.F."/>
            <person name="Cong E.H."/>
            <person name="Eikeseth-Otteraa H."/>
            <person name="Noel B."/>
            <person name="Anthouard V."/>
            <person name="Porcel B.M."/>
            <person name="Kachouri-Lafond R."/>
            <person name="Nishino A."/>
            <person name="Ugolini M."/>
            <person name="Chourrout P."/>
            <person name="Nishida H."/>
            <person name="Aasland R."/>
            <person name="Huzurbazar S."/>
            <person name="Westhof E."/>
            <person name="Delsuc F."/>
            <person name="Lehrach H."/>
            <person name="Reinhardt R."/>
            <person name="Weissenbach J."/>
            <person name="Roy S.W."/>
            <person name="Artiguenave F."/>
            <person name="Postlethwait J.H."/>
            <person name="Manak J.R."/>
            <person name="Thompson E.M."/>
            <person name="Jaillon O."/>
            <person name="Du Pasquier L."/>
            <person name="Boudinot P."/>
            <person name="Liberles D.A."/>
            <person name="Volff J.N."/>
            <person name="Philippe H."/>
            <person name="Lenhard B."/>
            <person name="Roest Crollius H."/>
            <person name="Wincker P."/>
            <person name="Chourrout D."/>
        </authorList>
    </citation>
    <scope>NUCLEOTIDE SEQUENCE [LARGE SCALE GENOMIC DNA]</scope>
</reference>
<name>E4XZK5_OIKDI</name>
<keyword evidence="3" id="KW-1185">Reference proteome</keyword>
<dbReference type="EMBL" id="FN653413">
    <property type="protein sequence ID" value="CBY15067.1"/>
    <property type="molecule type" value="Genomic_DNA"/>
</dbReference>
<dbReference type="Proteomes" id="UP000001307">
    <property type="component" value="Unassembled WGS sequence"/>
</dbReference>
<organism evidence="2 3">
    <name type="scientific">Oikopleura dioica</name>
    <name type="common">Tunicate</name>
    <dbReference type="NCBI Taxonomy" id="34765"/>
    <lineage>
        <taxon>Eukaryota</taxon>
        <taxon>Metazoa</taxon>
        <taxon>Chordata</taxon>
        <taxon>Tunicata</taxon>
        <taxon>Appendicularia</taxon>
        <taxon>Copelata</taxon>
        <taxon>Oikopleuridae</taxon>
        <taxon>Oikopleura</taxon>
    </lineage>
</organism>
<gene>
    <name evidence="2" type="ORF">GSOID_T00010171001</name>
</gene>
<evidence type="ECO:0000256" key="1">
    <source>
        <dbReference type="SAM" id="MobiDB-lite"/>
    </source>
</evidence>
<dbReference type="AlphaFoldDB" id="E4XZK5"/>
<dbReference type="InParanoid" id="E4XZK5"/>
<sequence>MPPKKRLLPPPAHGLKEARDRLFKPLRFRKRDAPVTASLSLVDDDAPKEIPVAPAKDNKENRMCSENMALSAKRPKIDEPSSCITSQPDDPMEVDCSNPEEVMNMSVEIAFPEDTLGELCSSTPLNLKTDSGLEFKLEKSEKQNGREQIAPSNATQSESTDLSSQESNPEVRSALDLFFRTVYMDFENEDSVEWQRRWTIIPEYAQECIEKINTCPPSAVDEVLRWYARSHGWRPRLKKSADQDFEMLVRRGIIKKFDEKVEIEFEDVLDIMSKDELTDFAKMQLVGKVGSMDSIKKNLLSSFKEGQKVNKFTGKCRSGFLLNAAKRKVKTRFQLSEAHYESLNILFLLHSPSLVQSRVDDAASIAQGIIQSISRFGLKTPLPDYVKISFPMTIQSFQDSNFLLSALKLKISVRNSMGQKDWVSAEKYCCSAQKRFSRFYSHFKKEYNLAIDETVLI</sequence>
<feature type="region of interest" description="Disordered" evidence="1">
    <location>
        <begin position="138"/>
        <end position="168"/>
    </location>
</feature>
<evidence type="ECO:0000313" key="2">
    <source>
        <dbReference type="EMBL" id="CBY15067.1"/>
    </source>
</evidence>
<protein>
    <submittedName>
        <fullName evidence="2">Uncharacterized protein</fullName>
    </submittedName>
</protein>
<feature type="compositionally biased region" description="Polar residues" evidence="1">
    <location>
        <begin position="150"/>
        <end position="168"/>
    </location>
</feature>
<proteinExistence type="predicted"/>
<feature type="region of interest" description="Disordered" evidence="1">
    <location>
        <begin position="69"/>
        <end position="94"/>
    </location>
</feature>